<dbReference type="PANTHER" id="PTHR30386">
    <property type="entry name" value="MEMBRANE FUSION SUBUNIT OF EMRAB-TOLC MULTIDRUG EFFLUX PUMP"/>
    <property type="match status" value="1"/>
</dbReference>
<dbReference type="PANTHER" id="PTHR30386:SF28">
    <property type="entry name" value="EXPORTED PROTEIN"/>
    <property type="match status" value="1"/>
</dbReference>
<comment type="caution">
    <text evidence="2">The sequence shown here is derived from an EMBL/GenBank/DDBJ whole genome shotgun (WGS) entry which is preliminary data.</text>
</comment>
<dbReference type="EMBL" id="JBHRTR010000054">
    <property type="protein sequence ID" value="MFC3230997.1"/>
    <property type="molecule type" value="Genomic_DNA"/>
</dbReference>
<keyword evidence="1" id="KW-0472">Membrane</keyword>
<proteinExistence type="predicted"/>
<accession>A0ABV7L8P4</accession>
<name>A0ABV7L8P4_9PROT</name>
<dbReference type="Proteomes" id="UP001595528">
    <property type="component" value="Unassembled WGS sequence"/>
</dbReference>
<keyword evidence="3" id="KW-1185">Reference proteome</keyword>
<dbReference type="SUPFAM" id="SSF111369">
    <property type="entry name" value="HlyD-like secretion proteins"/>
    <property type="match status" value="1"/>
</dbReference>
<evidence type="ECO:0000313" key="3">
    <source>
        <dbReference type="Proteomes" id="UP001595528"/>
    </source>
</evidence>
<gene>
    <name evidence="2" type="ORF">ACFOGJ_27370</name>
</gene>
<reference evidence="3" key="1">
    <citation type="journal article" date="2019" name="Int. J. Syst. Evol. Microbiol.">
        <title>The Global Catalogue of Microorganisms (GCM) 10K type strain sequencing project: providing services to taxonomists for standard genome sequencing and annotation.</title>
        <authorList>
            <consortium name="The Broad Institute Genomics Platform"/>
            <consortium name="The Broad Institute Genome Sequencing Center for Infectious Disease"/>
            <person name="Wu L."/>
            <person name="Ma J."/>
        </authorList>
    </citation>
    <scope>NUCLEOTIDE SEQUENCE [LARGE SCALE GENOMIC DNA]</scope>
    <source>
        <strain evidence="3">KCTC 42964</strain>
    </source>
</reference>
<keyword evidence="1" id="KW-0812">Transmembrane</keyword>
<dbReference type="Gene3D" id="2.40.50.100">
    <property type="match status" value="1"/>
</dbReference>
<sequence>MPEETDSESQAAPVRPAPAATDRLRAAREGVDTRIALVPLGALFMAGGAGLVLAAVLAWAVFGTVRSTAAGTGLILQQGESFHPVQSLSDGVVAEIRAVPGDQVAAGDLLLVLHDPRVVARLNLSARRMEELSAAQRDGRGDPGAVRAALAEQSAIHRRLQAEYAALQRVDAPVAGRVEELRVAVGQAVGPATVLATLVAGASRLAAPEMLAFLSTADAPRVRAGMAARVSPITVPDAAYGAIPGTVTEVSDLPVSRAEIAALLQDDDRAARLTVAGDPYLARIRLQADDGTPSGFAWTAGDGPPWPIGLGIAAAAEVVVAETAPIALLLPVFGALAP</sequence>
<feature type="transmembrane region" description="Helical" evidence="1">
    <location>
        <begin position="35"/>
        <end position="62"/>
    </location>
</feature>
<protein>
    <submittedName>
        <fullName evidence="2">HlyD family efflux transporter periplasmic adaptor subunit</fullName>
    </submittedName>
</protein>
<keyword evidence="1" id="KW-1133">Transmembrane helix</keyword>
<dbReference type="InterPro" id="IPR050739">
    <property type="entry name" value="MFP"/>
</dbReference>
<organism evidence="2 3">
    <name type="scientific">Marinibaculum pumilum</name>
    <dbReference type="NCBI Taxonomy" id="1766165"/>
    <lineage>
        <taxon>Bacteria</taxon>
        <taxon>Pseudomonadati</taxon>
        <taxon>Pseudomonadota</taxon>
        <taxon>Alphaproteobacteria</taxon>
        <taxon>Rhodospirillales</taxon>
        <taxon>Rhodospirillaceae</taxon>
        <taxon>Marinibaculum</taxon>
    </lineage>
</organism>
<dbReference type="RefSeq" id="WP_379906466.1">
    <property type="nucleotide sequence ID" value="NZ_JBHRTR010000054.1"/>
</dbReference>
<evidence type="ECO:0000256" key="1">
    <source>
        <dbReference type="SAM" id="Phobius"/>
    </source>
</evidence>
<evidence type="ECO:0000313" key="2">
    <source>
        <dbReference type="EMBL" id="MFC3230997.1"/>
    </source>
</evidence>